<name>A0A2N1ILD6_9PSED</name>
<proteinExistence type="predicted"/>
<organism evidence="1 2">
    <name type="scientific">Pseudomonas monteilii</name>
    <dbReference type="NCBI Taxonomy" id="76759"/>
    <lineage>
        <taxon>Bacteria</taxon>
        <taxon>Pseudomonadati</taxon>
        <taxon>Pseudomonadota</taxon>
        <taxon>Gammaproteobacteria</taxon>
        <taxon>Pseudomonadales</taxon>
        <taxon>Pseudomonadaceae</taxon>
        <taxon>Pseudomonas</taxon>
    </lineage>
</organism>
<protein>
    <submittedName>
        <fullName evidence="1">Uncharacterized protein</fullName>
    </submittedName>
</protein>
<dbReference type="AlphaFoldDB" id="A0A2N1ILD6"/>
<dbReference type="Proteomes" id="UP000233399">
    <property type="component" value="Unassembled WGS sequence"/>
</dbReference>
<dbReference type="EMBL" id="PJCG01000072">
    <property type="protein sequence ID" value="PKI19050.1"/>
    <property type="molecule type" value="Genomic_DNA"/>
</dbReference>
<evidence type="ECO:0000313" key="2">
    <source>
        <dbReference type="Proteomes" id="UP000233399"/>
    </source>
</evidence>
<accession>A0A2N1ILD6</accession>
<gene>
    <name evidence="1" type="ORF">CXB65_24350</name>
</gene>
<comment type="caution">
    <text evidence="1">The sequence shown here is derived from an EMBL/GenBank/DDBJ whole genome shotgun (WGS) entry which is preliminary data.</text>
</comment>
<sequence length="73" mass="7904">MYPAACSGLAWADLRDHWQIRLGVRGGCRTQDDGYDTKADICGHGFRAMACSALVDPGLWSETAIEPVKSPHA</sequence>
<reference evidence="1 2" key="1">
    <citation type="submission" date="2017-12" db="EMBL/GenBank/DDBJ databases">
        <title>Isolation and characterization of an aerobic denitrifying Pseudomonas monteilii CY06 from aquaculture ponds.</title>
        <authorList>
            <person name="Ma Q."/>
            <person name="Cai Y."/>
            <person name="He Z."/>
        </authorList>
    </citation>
    <scope>NUCLEOTIDE SEQUENCE [LARGE SCALE GENOMIC DNA]</scope>
    <source>
        <strain evidence="1 2">CY06</strain>
    </source>
</reference>
<evidence type="ECO:0000313" key="1">
    <source>
        <dbReference type="EMBL" id="PKI19050.1"/>
    </source>
</evidence>